<dbReference type="OrthoDB" id="19653at2759"/>
<proteinExistence type="predicted"/>
<dbReference type="AlphaFoldDB" id="A0A9N9PW24"/>
<sequence>MKAGHYLDPKPVALISYYAPGNTLSPFFSSRHLLGLLPIAHSQIKYFLDEPTSCGDAPKEICFDPANLKGNGGVDEKYEWPNENLFPEVLKGVDVPFSDWRWREGYPETVVVHGMEDRIIPVELGREIVGAIGVKASLFTVEGAEHGFDSLPRKVLLGNPKPEVVEKAWAELDDILTLKLVEEKLAV</sequence>
<organism evidence="1 2">
    <name type="scientific">Hymenoscyphus fraxineus</name>
    <dbReference type="NCBI Taxonomy" id="746836"/>
    <lineage>
        <taxon>Eukaryota</taxon>
        <taxon>Fungi</taxon>
        <taxon>Dikarya</taxon>
        <taxon>Ascomycota</taxon>
        <taxon>Pezizomycotina</taxon>
        <taxon>Leotiomycetes</taxon>
        <taxon>Helotiales</taxon>
        <taxon>Helotiaceae</taxon>
        <taxon>Hymenoscyphus</taxon>
    </lineage>
</organism>
<keyword evidence="2" id="KW-1185">Reference proteome</keyword>
<evidence type="ECO:0008006" key="3">
    <source>
        <dbReference type="Google" id="ProtNLM"/>
    </source>
</evidence>
<dbReference type="Gene3D" id="3.40.50.1820">
    <property type="entry name" value="alpha/beta hydrolase"/>
    <property type="match status" value="1"/>
</dbReference>
<evidence type="ECO:0000313" key="2">
    <source>
        <dbReference type="Proteomes" id="UP000696280"/>
    </source>
</evidence>
<name>A0A9N9PW24_9HELO</name>
<gene>
    <name evidence="1" type="ORF">HYFRA_00010746</name>
</gene>
<dbReference type="InterPro" id="IPR029058">
    <property type="entry name" value="AB_hydrolase_fold"/>
</dbReference>
<protein>
    <recommendedName>
        <fullName evidence="3">Peptidase S9 prolyl oligopeptidase catalytic domain-containing protein</fullName>
    </recommendedName>
</protein>
<comment type="caution">
    <text evidence="1">The sequence shown here is derived from an EMBL/GenBank/DDBJ whole genome shotgun (WGS) entry which is preliminary data.</text>
</comment>
<dbReference type="SUPFAM" id="SSF53474">
    <property type="entry name" value="alpha/beta-Hydrolases"/>
    <property type="match status" value="1"/>
</dbReference>
<evidence type="ECO:0000313" key="1">
    <source>
        <dbReference type="EMBL" id="CAG8957323.1"/>
    </source>
</evidence>
<dbReference type="Proteomes" id="UP000696280">
    <property type="component" value="Unassembled WGS sequence"/>
</dbReference>
<accession>A0A9N9PW24</accession>
<reference evidence="1" key="1">
    <citation type="submission" date="2021-07" db="EMBL/GenBank/DDBJ databases">
        <authorList>
            <person name="Durling M."/>
        </authorList>
    </citation>
    <scope>NUCLEOTIDE SEQUENCE</scope>
</reference>
<dbReference type="EMBL" id="CAJVRL010000078">
    <property type="protein sequence ID" value="CAG8957323.1"/>
    <property type="molecule type" value="Genomic_DNA"/>
</dbReference>